<dbReference type="InterPro" id="IPR003736">
    <property type="entry name" value="PAAI_dom"/>
</dbReference>
<evidence type="ECO:0000313" key="5">
    <source>
        <dbReference type="EMBL" id="GGC30929.1"/>
    </source>
</evidence>
<name>A0ABQ1LXP9_9MICO</name>
<evidence type="ECO:0000259" key="4">
    <source>
        <dbReference type="Pfam" id="PF03061"/>
    </source>
</evidence>
<keyword evidence="2" id="KW-0378">Hydrolase</keyword>
<protein>
    <submittedName>
        <fullName evidence="5">Esterase</fullName>
    </submittedName>
</protein>
<comment type="caution">
    <text evidence="5">The sequence shown here is derived from an EMBL/GenBank/DDBJ whole genome shotgun (WGS) entry which is preliminary data.</text>
</comment>
<dbReference type="Proteomes" id="UP000632322">
    <property type="component" value="Unassembled WGS sequence"/>
</dbReference>
<evidence type="ECO:0000256" key="1">
    <source>
        <dbReference type="ARBA" id="ARBA00008324"/>
    </source>
</evidence>
<dbReference type="SUPFAM" id="SSF54637">
    <property type="entry name" value="Thioesterase/thiol ester dehydrase-isomerase"/>
    <property type="match status" value="1"/>
</dbReference>
<dbReference type="EMBL" id="BMJG01000002">
    <property type="protein sequence ID" value="GGC30929.1"/>
    <property type="molecule type" value="Genomic_DNA"/>
</dbReference>
<dbReference type="Pfam" id="PF03061">
    <property type="entry name" value="4HBT"/>
    <property type="match status" value="1"/>
</dbReference>
<dbReference type="InterPro" id="IPR029069">
    <property type="entry name" value="HotDog_dom_sf"/>
</dbReference>
<evidence type="ECO:0000256" key="3">
    <source>
        <dbReference type="SAM" id="MobiDB-lite"/>
    </source>
</evidence>
<dbReference type="Gene3D" id="3.10.129.10">
    <property type="entry name" value="Hotdog Thioesterase"/>
    <property type="match status" value="1"/>
</dbReference>
<feature type="domain" description="Thioesterase" evidence="4">
    <location>
        <begin position="55"/>
        <end position="126"/>
    </location>
</feature>
<dbReference type="PANTHER" id="PTHR43240:SF5">
    <property type="entry name" value="1,4-DIHYDROXY-2-NAPHTHOYL-COA THIOESTERASE 1"/>
    <property type="match status" value="1"/>
</dbReference>
<dbReference type="InterPro" id="IPR006683">
    <property type="entry name" value="Thioestr_dom"/>
</dbReference>
<dbReference type="PANTHER" id="PTHR43240">
    <property type="entry name" value="1,4-DIHYDROXY-2-NAPHTHOYL-COA THIOESTERASE 1"/>
    <property type="match status" value="1"/>
</dbReference>
<feature type="compositionally biased region" description="Polar residues" evidence="3">
    <location>
        <begin position="1"/>
        <end position="10"/>
    </location>
</feature>
<feature type="region of interest" description="Disordered" evidence="3">
    <location>
        <begin position="1"/>
        <end position="20"/>
    </location>
</feature>
<sequence length="149" mass="15698">MNNDASSQPTTPLPDVSPEGSSRFVAATGLVVDEVSATSVRAHAELDENHHTPWGVIHGGVYTTIVESAGSIGASYAVAERGEFAVGVHNATDFLRPSTGARVNVEGNALHQGRTQQLWEIIITDAASGKQLSRGQLRLQNVPMPEGSN</sequence>
<dbReference type="NCBIfam" id="TIGR00369">
    <property type="entry name" value="unchar_dom_1"/>
    <property type="match status" value="1"/>
</dbReference>
<comment type="similarity">
    <text evidence="1">Belongs to the thioesterase PaaI family.</text>
</comment>
<organism evidence="5 6">
    <name type="scientific">Brevibacterium sediminis</name>
    <dbReference type="NCBI Taxonomy" id="1857024"/>
    <lineage>
        <taxon>Bacteria</taxon>
        <taxon>Bacillati</taxon>
        <taxon>Actinomycetota</taxon>
        <taxon>Actinomycetes</taxon>
        <taxon>Micrococcales</taxon>
        <taxon>Brevibacteriaceae</taxon>
        <taxon>Brevibacterium</taxon>
    </lineage>
</organism>
<dbReference type="CDD" id="cd03443">
    <property type="entry name" value="PaaI_thioesterase"/>
    <property type="match status" value="1"/>
</dbReference>
<evidence type="ECO:0000313" key="6">
    <source>
        <dbReference type="Proteomes" id="UP000632322"/>
    </source>
</evidence>
<reference evidence="6" key="1">
    <citation type="journal article" date="2019" name="Int. J. Syst. Evol. Microbiol.">
        <title>The Global Catalogue of Microorganisms (GCM) 10K type strain sequencing project: providing services to taxonomists for standard genome sequencing and annotation.</title>
        <authorList>
            <consortium name="The Broad Institute Genomics Platform"/>
            <consortium name="The Broad Institute Genome Sequencing Center for Infectious Disease"/>
            <person name="Wu L."/>
            <person name="Ma J."/>
        </authorList>
    </citation>
    <scope>NUCLEOTIDE SEQUENCE [LARGE SCALE GENOMIC DNA]</scope>
    <source>
        <strain evidence="6">CGMCC 1.15472</strain>
    </source>
</reference>
<evidence type="ECO:0000256" key="2">
    <source>
        <dbReference type="ARBA" id="ARBA00022801"/>
    </source>
</evidence>
<accession>A0ABQ1LXP9</accession>
<proteinExistence type="inferred from homology"/>
<dbReference type="RefSeq" id="WP_181270679.1">
    <property type="nucleotide sequence ID" value="NZ_BMJG01000002.1"/>
</dbReference>
<keyword evidence="6" id="KW-1185">Reference proteome</keyword>
<gene>
    <name evidence="5" type="ORF">GCM10010974_11820</name>
</gene>